<dbReference type="PANTHER" id="PTHR24320:SF148">
    <property type="entry name" value="NAD(P)-BINDING ROSSMANN-FOLD SUPERFAMILY PROTEIN"/>
    <property type="match status" value="1"/>
</dbReference>
<dbReference type="OrthoDB" id="9809821at2"/>
<dbReference type="STRING" id="401053.AciPR4_3054"/>
<dbReference type="EMBL" id="CP002467">
    <property type="protein sequence ID" value="ADV83813.1"/>
    <property type="molecule type" value="Genomic_DNA"/>
</dbReference>
<keyword evidence="2" id="KW-0560">Oxidoreductase</keyword>
<dbReference type="RefSeq" id="WP_013569544.1">
    <property type="nucleotide sequence ID" value="NC_014963.1"/>
</dbReference>
<protein>
    <recommendedName>
        <fullName evidence="3">Probable oxidoreductase</fullName>
    </recommendedName>
</protein>
<dbReference type="Pfam" id="PF00106">
    <property type="entry name" value="adh_short"/>
    <property type="match status" value="1"/>
</dbReference>
<accession>E8V5Z5</accession>
<dbReference type="Proteomes" id="UP000006844">
    <property type="component" value="Chromosome"/>
</dbReference>
<evidence type="ECO:0000256" key="2">
    <source>
        <dbReference type="ARBA" id="ARBA00023002"/>
    </source>
</evidence>
<gene>
    <name evidence="5" type="ordered locus">AciPR4_3054</name>
</gene>
<proteinExistence type="inferred from homology"/>
<dbReference type="FunFam" id="3.40.50.720:FF:000594">
    <property type="entry name" value="Short-chain oxidoreductase"/>
    <property type="match status" value="1"/>
</dbReference>
<dbReference type="NCBIfam" id="NF004845">
    <property type="entry name" value="PRK06196.1"/>
    <property type="match status" value="1"/>
</dbReference>
<dbReference type="KEGG" id="tsa:AciPR4_3054"/>
<evidence type="ECO:0000313" key="6">
    <source>
        <dbReference type="Proteomes" id="UP000006844"/>
    </source>
</evidence>
<organism evidence="5 6">
    <name type="scientific">Terriglobus saanensis (strain ATCC BAA-1853 / DSM 23119 / SP1PR4)</name>
    <dbReference type="NCBI Taxonomy" id="401053"/>
    <lineage>
        <taxon>Bacteria</taxon>
        <taxon>Pseudomonadati</taxon>
        <taxon>Acidobacteriota</taxon>
        <taxon>Terriglobia</taxon>
        <taxon>Terriglobales</taxon>
        <taxon>Acidobacteriaceae</taxon>
        <taxon>Terriglobus</taxon>
    </lineage>
</organism>
<dbReference type="SUPFAM" id="SSF51735">
    <property type="entry name" value="NAD(P)-binding Rossmann-fold domains"/>
    <property type="match status" value="1"/>
</dbReference>
<evidence type="ECO:0000256" key="3">
    <source>
        <dbReference type="ARBA" id="ARBA00071493"/>
    </source>
</evidence>
<comment type="similarity">
    <text evidence="1">Belongs to the short-chain dehydrogenases/reductases (SDR) family.</text>
</comment>
<sequence>MPTKQQPIHSGFGSNTTAAETLKGMNLSGKVAIVTGGYAGIGLETTRALAEAGATVLVPSRTPEKARRALHGISHVEQGRLELFDPTSIDAFASEFLASGRPLHILINNAGIMASPLERDTRGYESQFAINHLGHFQLTARLWPALRKANGARIVSLSSRGHQITGVDFGDPNFNRRPYDRWSAYGQSKTANILFAVELDRRGEASGVRAFSVHPGAIYTDLARHMTDEELKGRGFTRNDRHGSSPAGQSVEEGGEFKTLEQGAATSTWCGTSPQLAGVGGVYCEDVEIAQISESNIPLKPGLRPYAIDSKAAKGLWTLSEGLTGVKFHA</sequence>
<dbReference type="GO" id="GO:0016491">
    <property type="term" value="F:oxidoreductase activity"/>
    <property type="evidence" value="ECO:0007669"/>
    <property type="project" value="UniProtKB-KW"/>
</dbReference>
<dbReference type="AlphaFoldDB" id="E8V5Z5"/>
<dbReference type="Gene3D" id="3.40.50.720">
    <property type="entry name" value="NAD(P)-binding Rossmann-like Domain"/>
    <property type="match status" value="1"/>
</dbReference>
<evidence type="ECO:0000256" key="1">
    <source>
        <dbReference type="ARBA" id="ARBA00006484"/>
    </source>
</evidence>
<dbReference type="eggNOG" id="COG1028">
    <property type="taxonomic scope" value="Bacteria"/>
</dbReference>
<dbReference type="InterPro" id="IPR002347">
    <property type="entry name" value="SDR_fam"/>
</dbReference>
<dbReference type="PRINTS" id="PR00081">
    <property type="entry name" value="GDHRDH"/>
</dbReference>
<dbReference type="HOGENOM" id="CLU_010194_44_0_0"/>
<name>E8V5Z5_TERSS</name>
<keyword evidence="6" id="KW-1185">Reference proteome</keyword>
<evidence type="ECO:0000256" key="4">
    <source>
        <dbReference type="SAM" id="MobiDB-lite"/>
    </source>
</evidence>
<evidence type="ECO:0000313" key="5">
    <source>
        <dbReference type="EMBL" id="ADV83813.1"/>
    </source>
</evidence>
<dbReference type="InterPro" id="IPR036291">
    <property type="entry name" value="NAD(P)-bd_dom_sf"/>
</dbReference>
<dbReference type="PANTHER" id="PTHR24320">
    <property type="entry name" value="RETINOL DEHYDROGENASE"/>
    <property type="match status" value="1"/>
</dbReference>
<feature type="region of interest" description="Disordered" evidence="4">
    <location>
        <begin position="232"/>
        <end position="255"/>
    </location>
</feature>
<feature type="compositionally biased region" description="Basic and acidic residues" evidence="4">
    <location>
        <begin position="232"/>
        <end position="243"/>
    </location>
</feature>
<reference evidence="5 6" key="1">
    <citation type="journal article" date="2012" name="Stand. Genomic Sci.">
        <title>Complete genome sequence of Terriglobus saanensis type strain SP1PR4(T), an Acidobacteria from tundra soil.</title>
        <authorList>
            <person name="Rawat S.R."/>
            <person name="Mannisto M.K."/>
            <person name="Starovoytov V."/>
            <person name="Goodwin L."/>
            <person name="Nolan M."/>
            <person name="Hauser L."/>
            <person name="Land M."/>
            <person name="Davenport K.W."/>
            <person name="Woyke T."/>
            <person name="Haggblom M.M."/>
        </authorList>
    </citation>
    <scope>NUCLEOTIDE SEQUENCE</scope>
    <source>
        <strain evidence="6">ATCC BAA-1853 / DSM 23119 / SP1PR4</strain>
    </source>
</reference>